<feature type="region of interest" description="Disordered" evidence="1">
    <location>
        <begin position="141"/>
        <end position="186"/>
    </location>
</feature>
<dbReference type="EMBL" id="JAACNO010000094">
    <property type="protein sequence ID" value="KAF4150193.1"/>
    <property type="molecule type" value="Genomic_DNA"/>
</dbReference>
<evidence type="ECO:0000313" key="2">
    <source>
        <dbReference type="EMBL" id="KAF4150193.1"/>
    </source>
</evidence>
<feature type="compositionally biased region" description="Basic residues" evidence="1">
    <location>
        <begin position="254"/>
        <end position="263"/>
    </location>
</feature>
<feature type="compositionally biased region" description="Low complexity" evidence="1">
    <location>
        <begin position="142"/>
        <end position="155"/>
    </location>
</feature>
<feature type="region of interest" description="Disordered" evidence="1">
    <location>
        <begin position="226"/>
        <end position="263"/>
    </location>
</feature>
<protein>
    <submittedName>
        <fullName evidence="2">Uncharacterized protein</fullName>
    </submittedName>
</protein>
<evidence type="ECO:0000313" key="3">
    <source>
        <dbReference type="Proteomes" id="UP000704712"/>
    </source>
</evidence>
<organism evidence="2 3">
    <name type="scientific">Phytophthora infestans</name>
    <name type="common">Potato late blight agent</name>
    <name type="synonym">Botrytis infestans</name>
    <dbReference type="NCBI Taxonomy" id="4787"/>
    <lineage>
        <taxon>Eukaryota</taxon>
        <taxon>Sar</taxon>
        <taxon>Stramenopiles</taxon>
        <taxon>Oomycota</taxon>
        <taxon>Peronosporomycetes</taxon>
        <taxon>Peronosporales</taxon>
        <taxon>Peronosporaceae</taxon>
        <taxon>Phytophthora</taxon>
    </lineage>
</organism>
<dbReference type="OMA" id="NTVARFM"/>
<proteinExistence type="predicted"/>
<sequence length="263" mass="29289">MVMCKPNDHNIAIEEEFLKLEQVLNQTANETANCLKLLKKHLSDYDSRNGNRFRNTAASFMRTDMRDAKDTAMDLKHVAHEINRDQKPTKTEIASARNMMNSTARAIETLKATARNYDRENQQRMGVKGRVDAAVGGHGERSAFAASSSSSSSESDGGLFGKKDSGEKRRNISNEDNNGGRVVGSSETVETLVRKVLRDNFSLSTLNSQIKAAENSLTPSLMERAKEKMHDVKEKIKGDKSEPVHEGHGYPHEGHHHQQTVMP</sequence>
<accession>A0A8S9VBZ7</accession>
<dbReference type="Proteomes" id="UP000704712">
    <property type="component" value="Unassembled WGS sequence"/>
</dbReference>
<feature type="compositionally biased region" description="Basic and acidic residues" evidence="1">
    <location>
        <begin position="226"/>
        <end position="253"/>
    </location>
</feature>
<evidence type="ECO:0000256" key="1">
    <source>
        <dbReference type="SAM" id="MobiDB-lite"/>
    </source>
</evidence>
<dbReference type="AlphaFoldDB" id="A0A8S9VBZ7"/>
<comment type="caution">
    <text evidence="2">The sequence shown here is derived from an EMBL/GenBank/DDBJ whole genome shotgun (WGS) entry which is preliminary data.</text>
</comment>
<reference evidence="2" key="1">
    <citation type="submission" date="2020-03" db="EMBL/GenBank/DDBJ databases">
        <title>Hybrid Assembly of Korean Phytophthora infestans isolates.</title>
        <authorList>
            <person name="Prokchorchik M."/>
            <person name="Lee Y."/>
            <person name="Seo J."/>
            <person name="Cho J.-H."/>
            <person name="Park Y.-E."/>
            <person name="Jang D.-C."/>
            <person name="Im J.-S."/>
            <person name="Choi J.-G."/>
            <person name="Park H.-J."/>
            <person name="Lee G.-B."/>
            <person name="Lee Y.-G."/>
            <person name="Hong S.-Y."/>
            <person name="Cho K."/>
            <person name="Sohn K.H."/>
        </authorList>
    </citation>
    <scope>NUCLEOTIDE SEQUENCE</scope>
    <source>
        <strain evidence="2">KR_2_A2</strain>
    </source>
</reference>
<feature type="compositionally biased region" description="Basic and acidic residues" evidence="1">
    <location>
        <begin position="161"/>
        <end position="173"/>
    </location>
</feature>
<name>A0A8S9VBZ7_PHYIN</name>
<gene>
    <name evidence="2" type="ORF">GN958_ATG00614</name>
</gene>